<feature type="transmembrane region" description="Helical" evidence="11">
    <location>
        <begin position="6"/>
        <end position="26"/>
    </location>
</feature>
<evidence type="ECO:0000256" key="10">
    <source>
        <dbReference type="SAM" id="MobiDB-lite"/>
    </source>
</evidence>
<comment type="subcellular location">
    <subcellularLocation>
        <location evidence="1">Golgi apparatus membrane</location>
        <topology evidence="1">Single-pass type II membrane protein</topology>
    </subcellularLocation>
</comment>
<dbReference type="Proteomes" id="UP000007110">
    <property type="component" value="Unassembled WGS sequence"/>
</dbReference>
<keyword evidence="3" id="KW-0328">Glycosyltransferase</keyword>
<dbReference type="EnsemblMetazoa" id="XM_030981228">
    <property type="protein sequence ID" value="XP_030837088"/>
    <property type="gene ID" value="LOC105444381"/>
</dbReference>
<dbReference type="FunFam" id="3.90.550.50:FF:000083">
    <property type="entry name" value="Hexosyltransferase"/>
    <property type="match status" value="1"/>
</dbReference>
<dbReference type="KEGG" id="spu:105444381"/>
<dbReference type="RefSeq" id="XP_030837088.1">
    <property type="nucleotide sequence ID" value="XM_030981228.1"/>
</dbReference>
<evidence type="ECO:0000313" key="12">
    <source>
        <dbReference type="EnsemblMetazoa" id="XP_030837088"/>
    </source>
</evidence>
<dbReference type="GO" id="GO:0016758">
    <property type="term" value="F:hexosyltransferase activity"/>
    <property type="evidence" value="ECO:0007669"/>
    <property type="project" value="InterPro"/>
</dbReference>
<evidence type="ECO:0000256" key="7">
    <source>
        <dbReference type="ARBA" id="ARBA00022989"/>
    </source>
</evidence>
<feature type="compositionally biased region" description="Polar residues" evidence="10">
    <location>
        <begin position="556"/>
        <end position="566"/>
    </location>
</feature>
<reference evidence="12" key="2">
    <citation type="submission" date="2021-01" db="UniProtKB">
        <authorList>
            <consortium name="EnsemblMetazoa"/>
        </authorList>
    </citation>
    <scope>IDENTIFICATION</scope>
</reference>
<dbReference type="InParanoid" id="A0A7M7NIP8"/>
<feature type="compositionally biased region" description="Basic residues" evidence="10">
    <location>
        <begin position="480"/>
        <end position="490"/>
    </location>
</feature>
<keyword evidence="8" id="KW-0333">Golgi apparatus</keyword>
<accession>A0A7M7NIP8</accession>
<evidence type="ECO:0000256" key="5">
    <source>
        <dbReference type="ARBA" id="ARBA00022692"/>
    </source>
</evidence>
<dbReference type="GO" id="GO:0000139">
    <property type="term" value="C:Golgi membrane"/>
    <property type="evidence" value="ECO:0000318"/>
    <property type="project" value="GO_Central"/>
</dbReference>
<evidence type="ECO:0000256" key="9">
    <source>
        <dbReference type="ARBA" id="ARBA00023136"/>
    </source>
</evidence>
<keyword evidence="5 11" id="KW-0812">Transmembrane</keyword>
<keyword evidence="13" id="KW-1185">Reference proteome</keyword>
<evidence type="ECO:0000256" key="8">
    <source>
        <dbReference type="ARBA" id="ARBA00023034"/>
    </source>
</evidence>
<dbReference type="AlphaFoldDB" id="A0A7M7NIP8"/>
<dbReference type="InterPro" id="IPR002659">
    <property type="entry name" value="Glyco_trans_31"/>
</dbReference>
<name>A0A7M7NIP8_STRPU</name>
<dbReference type="GO" id="GO:0006493">
    <property type="term" value="P:protein O-linked glycosylation"/>
    <property type="evidence" value="ECO:0000318"/>
    <property type="project" value="GO_Central"/>
</dbReference>
<keyword evidence="9 11" id="KW-0472">Membrane</keyword>
<evidence type="ECO:0000256" key="1">
    <source>
        <dbReference type="ARBA" id="ARBA00004323"/>
    </source>
</evidence>
<evidence type="ECO:0000313" key="13">
    <source>
        <dbReference type="Proteomes" id="UP000007110"/>
    </source>
</evidence>
<reference evidence="13" key="1">
    <citation type="submission" date="2015-02" db="EMBL/GenBank/DDBJ databases">
        <title>Genome sequencing for Strongylocentrotus purpuratus.</title>
        <authorList>
            <person name="Murali S."/>
            <person name="Liu Y."/>
            <person name="Vee V."/>
            <person name="English A."/>
            <person name="Wang M."/>
            <person name="Skinner E."/>
            <person name="Han Y."/>
            <person name="Muzny D.M."/>
            <person name="Worley K.C."/>
            <person name="Gibbs R.A."/>
        </authorList>
    </citation>
    <scope>NUCLEOTIDE SEQUENCE</scope>
</reference>
<dbReference type="Gene3D" id="3.90.550.50">
    <property type="match status" value="1"/>
</dbReference>
<comment type="similarity">
    <text evidence="2">Belongs to the glycosyltransferase 31 family.</text>
</comment>
<evidence type="ECO:0000256" key="2">
    <source>
        <dbReference type="ARBA" id="ARBA00008661"/>
    </source>
</evidence>
<organism evidence="12 13">
    <name type="scientific">Strongylocentrotus purpuratus</name>
    <name type="common">Purple sea urchin</name>
    <dbReference type="NCBI Taxonomy" id="7668"/>
    <lineage>
        <taxon>Eukaryota</taxon>
        <taxon>Metazoa</taxon>
        <taxon>Echinodermata</taxon>
        <taxon>Eleutherozoa</taxon>
        <taxon>Echinozoa</taxon>
        <taxon>Echinoidea</taxon>
        <taxon>Euechinoidea</taxon>
        <taxon>Echinacea</taxon>
        <taxon>Camarodonta</taxon>
        <taxon>Echinidea</taxon>
        <taxon>Strongylocentrotidae</taxon>
        <taxon>Strongylocentrotus</taxon>
    </lineage>
</organism>
<keyword evidence="7 11" id="KW-1133">Transmembrane helix</keyword>
<feature type="region of interest" description="Disordered" evidence="10">
    <location>
        <begin position="554"/>
        <end position="575"/>
    </location>
</feature>
<dbReference type="PANTHER" id="PTHR11214:SF314">
    <property type="entry name" value="HEXOSYLTRANSFERASE"/>
    <property type="match status" value="1"/>
</dbReference>
<keyword evidence="4" id="KW-0808">Transferase</keyword>
<evidence type="ECO:0000256" key="3">
    <source>
        <dbReference type="ARBA" id="ARBA00022676"/>
    </source>
</evidence>
<sequence>MSSIKKIFLCLFLVYSASSFLFLIYLRKSVDNKKKHRLSNYSNYSSDKEKLLGWRQNVQWESKLDLHEYRYLIYPENGCKKSENRTLLILVKTKVSSAKRRNIIRETYGEGVVKYNVSAMIVFLTGISGEYNSTLQAQLQSEADIHGDILQEDFIDSYYNLTIKLIMAAKWASTFCNNSYYVMSTDDDVIVDIVNLVNDLEANTFRSKFVLAEPAIGWKPQRDTQSKWYTPYQFYSEKIWSPFPRGYGYIVSRDVAHDIYRASQKMAAPIPWDDVYCGMLLQTLGVQMTDIISWFQTRHGHEKQVAPLKAQDHYVIMGAIKKPLMKTWRAVEHRYKNIHNLQFARPGRSYIGEAVRWIGNVLILSVMVGVCVWMWRFPSGRNSDKTSTGTVFQTALQPPLQTPTNQPGVEEMVRAVKELTDRVVGAVSNLATSMKPPLPRNAENVQCFSIIVADGDIMLVSKDSARQDRGQAPQYTDRYRRGRRERRWAPRGRPSARYPFPNPMGGRHIPGNHILDIHLATWLGTTDRTLFCTSTFAYAGRHYQDYQLPHHLRLLQNGTPSPTSRFNAHEQPDLR</sequence>
<dbReference type="GO" id="GO:0016757">
    <property type="term" value="F:glycosyltransferase activity"/>
    <property type="evidence" value="ECO:0000318"/>
    <property type="project" value="GO_Central"/>
</dbReference>
<dbReference type="PANTHER" id="PTHR11214">
    <property type="entry name" value="BETA-1,3-N-ACETYLGLUCOSAMINYLTRANSFERASE"/>
    <property type="match status" value="1"/>
</dbReference>
<feature type="region of interest" description="Disordered" evidence="10">
    <location>
        <begin position="480"/>
        <end position="503"/>
    </location>
</feature>
<dbReference type="Pfam" id="PF01762">
    <property type="entry name" value="Galactosyl_T"/>
    <property type="match status" value="1"/>
</dbReference>
<dbReference type="GeneID" id="105444381"/>
<evidence type="ECO:0000256" key="11">
    <source>
        <dbReference type="SAM" id="Phobius"/>
    </source>
</evidence>
<dbReference type="OrthoDB" id="5957813at2759"/>
<keyword evidence="6" id="KW-0735">Signal-anchor</keyword>
<proteinExistence type="inferred from homology"/>
<protein>
    <submittedName>
        <fullName evidence="12">Uncharacterized protein</fullName>
    </submittedName>
</protein>
<evidence type="ECO:0000256" key="4">
    <source>
        <dbReference type="ARBA" id="ARBA00022679"/>
    </source>
</evidence>
<evidence type="ECO:0000256" key="6">
    <source>
        <dbReference type="ARBA" id="ARBA00022968"/>
    </source>
</evidence>